<comment type="function">
    <text evidence="7">Activator of cell division through the inhibition of FtsZ GTPase activity, therefore promoting FtsZ assembly into bundles of protofilaments necessary for the formation of the division Z ring. It is recruited early at mid-cell but it is not essential for cell division.</text>
</comment>
<evidence type="ECO:0000256" key="5">
    <source>
        <dbReference type="ARBA" id="ARBA00023210"/>
    </source>
</evidence>
<keyword evidence="3" id="KW-0963">Cytoplasm</keyword>
<gene>
    <name evidence="11" type="ORF">ACFPFW_00105</name>
</gene>
<organism evidence="11 12">
    <name type="scientific">Flaviflagellibacter deserti</name>
    <dbReference type="NCBI Taxonomy" id="2267266"/>
    <lineage>
        <taxon>Bacteria</taxon>
        <taxon>Pseudomonadati</taxon>
        <taxon>Pseudomonadota</taxon>
        <taxon>Alphaproteobacteria</taxon>
        <taxon>Hyphomicrobiales</taxon>
        <taxon>Flaviflagellibacter</taxon>
    </lineage>
</organism>
<comment type="caution">
    <text evidence="11">The sequence shown here is derived from an EMBL/GenBank/DDBJ whole genome shotgun (WGS) entry which is preliminary data.</text>
</comment>
<keyword evidence="6" id="KW-0131">Cell cycle</keyword>
<keyword evidence="10" id="KW-0175">Coiled coil</keyword>
<dbReference type="RefSeq" id="WP_114955211.1">
    <property type="nucleotide sequence ID" value="NZ_JBHSJF010000001.1"/>
</dbReference>
<keyword evidence="4 11" id="KW-0132">Cell division</keyword>
<comment type="subunit">
    <text evidence="8">Homodimer. Interacts with FtsZ.</text>
</comment>
<comment type="subcellular location">
    <subcellularLocation>
        <location evidence="1">Cytoplasm</location>
    </subcellularLocation>
</comment>
<dbReference type="InterPro" id="IPR007838">
    <property type="entry name" value="Cell_div_ZapA-like"/>
</dbReference>
<sequence>MAEVNLLIAGKSYRMACDDGQEPHLQGLAEQIDGKIADMRESFGEIGDMRLTVMASIVVADELAEARRRIKALEGDIERLRNADDNALAANEAEQDEAAKLLDRVSERLEVLAADLRSQTHRTDLSGANGHDDLS</sequence>
<dbReference type="Gene3D" id="6.10.250.790">
    <property type="match status" value="1"/>
</dbReference>
<dbReference type="Proteomes" id="UP001595796">
    <property type="component" value="Unassembled WGS sequence"/>
</dbReference>
<dbReference type="InterPro" id="IPR053712">
    <property type="entry name" value="Bac_CellDiv_Activator"/>
</dbReference>
<keyword evidence="5" id="KW-0717">Septation</keyword>
<evidence type="ECO:0000256" key="3">
    <source>
        <dbReference type="ARBA" id="ARBA00022490"/>
    </source>
</evidence>
<proteinExistence type="predicted"/>
<dbReference type="SUPFAM" id="SSF102829">
    <property type="entry name" value="Cell division protein ZapA-like"/>
    <property type="match status" value="1"/>
</dbReference>
<evidence type="ECO:0000256" key="8">
    <source>
        <dbReference type="ARBA" id="ARBA00026068"/>
    </source>
</evidence>
<dbReference type="Pfam" id="PF05164">
    <property type="entry name" value="ZapA"/>
    <property type="match status" value="1"/>
</dbReference>
<dbReference type="InterPro" id="IPR036192">
    <property type="entry name" value="Cell_div_ZapA-like_sf"/>
</dbReference>
<keyword evidence="12" id="KW-1185">Reference proteome</keyword>
<name>A0ABV9YUA8_9HYPH</name>
<evidence type="ECO:0000313" key="11">
    <source>
        <dbReference type="EMBL" id="MFC5066413.1"/>
    </source>
</evidence>
<evidence type="ECO:0000256" key="10">
    <source>
        <dbReference type="SAM" id="Coils"/>
    </source>
</evidence>
<accession>A0ABV9YUA8</accession>
<dbReference type="PANTHER" id="PTHR34981">
    <property type="entry name" value="CELL DIVISION PROTEIN ZAPA"/>
    <property type="match status" value="1"/>
</dbReference>
<protein>
    <recommendedName>
        <fullName evidence="2">Cell division protein ZapA</fullName>
    </recommendedName>
    <alternativeName>
        <fullName evidence="9">Z ring-associated protein ZapA</fullName>
    </alternativeName>
</protein>
<dbReference type="GO" id="GO:0051301">
    <property type="term" value="P:cell division"/>
    <property type="evidence" value="ECO:0007669"/>
    <property type="project" value="UniProtKB-KW"/>
</dbReference>
<evidence type="ECO:0000256" key="9">
    <source>
        <dbReference type="ARBA" id="ARBA00033158"/>
    </source>
</evidence>
<dbReference type="PANTHER" id="PTHR34981:SF1">
    <property type="entry name" value="CELL DIVISION PROTEIN ZAPA"/>
    <property type="match status" value="1"/>
</dbReference>
<evidence type="ECO:0000256" key="1">
    <source>
        <dbReference type="ARBA" id="ARBA00004496"/>
    </source>
</evidence>
<evidence type="ECO:0000256" key="2">
    <source>
        <dbReference type="ARBA" id="ARBA00015195"/>
    </source>
</evidence>
<evidence type="ECO:0000313" key="12">
    <source>
        <dbReference type="Proteomes" id="UP001595796"/>
    </source>
</evidence>
<dbReference type="EMBL" id="JBHSJF010000001">
    <property type="protein sequence ID" value="MFC5066413.1"/>
    <property type="molecule type" value="Genomic_DNA"/>
</dbReference>
<evidence type="ECO:0000256" key="4">
    <source>
        <dbReference type="ARBA" id="ARBA00022618"/>
    </source>
</evidence>
<reference evidence="12" key="1">
    <citation type="journal article" date="2019" name="Int. J. Syst. Evol. Microbiol.">
        <title>The Global Catalogue of Microorganisms (GCM) 10K type strain sequencing project: providing services to taxonomists for standard genome sequencing and annotation.</title>
        <authorList>
            <consortium name="The Broad Institute Genomics Platform"/>
            <consortium name="The Broad Institute Genome Sequencing Center for Infectious Disease"/>
            <person name="Wu L."/>
            <person name="Ma J."/>
        </authorList>
    </citation>
    <scope>NUCLEOTIDE SEQUENCE [LARGE SCALE GENOMIC DNA]</scope>
    <source>
        <strain evidence="12">CGMCC 1.16444</strain>
    </source>
</reference>
<evidence type="ECO:0000256" key="7">
    <source>
        <dbReference type="ARBA" id="ARBA00024910"/>
    </source>
</evidence>
<feature type="coiled-coil region" evidence="10">
    <location>
        <begin position="63"/>
        <end position="97"/>
    </location>
</feature>
<evidence type="ECO:0000256" key="6">
    <source>
        <dbReference type="ARBA" id="ARBA00023306"/>
    </source>
</evidence>